<feature type="region of interest" description="Disordered" evidence="2">
    <location>
        <begin position="171"/>
        <end position="190"/>
    </location>
</feature>
<dbReference type="PANTHER" id="PTHR10698:SF0">
    <property type="entry name" value="V-TYPE PROTON ATPASE SUBUNIT H"/>
    <property type="match status" value="1"/>
</dbReference>
<accession>A0A812IEQ1</accession>
<keyword evidence="1" id="KW-0813">Transport</keyword>
<organism evidence="4 5">
    <name type="scientific">Symbiodinium natans</name>
    <dbReference type="NCBI Taxonomy" id="878477"/>
    <lineage>
        <taxon>Eukaryota</taxon>
        <taxon>Sar</taxon>
        <taxon>Alveolata</taxon>
        <taxon>Dinophyceae</taxon>
        <taxon>Suessiales</taxon>
        <taxon>Symbiodiniaceae</taxon>
        <taxon>Symbiodinium</taxon>
    </lineage>
</organism>
<evidence type="ECO:0000313" key="5">
    <source>
        <dbReference type="Proteomes" id="UP000604046"/>
    </source>
</evidence>
<evidence type="ECO:0000256" key="1">
    <source>
        <dbReference type="ARBA" id="ARBA00022448"/>
    </source>
</evidence>
<dbReference type="Proteomes" id="UP000604046">
    <property type="component" value="Unassembled WGS sequence"/>
</dbReference>
<evidence type="ECO:0000313" key="4">
    <source>
        <dbReference type="EMBL" id="CAE7032851.1"/>
    </source>
</evidence>
<dbReference type="InterPro" id="IPR004908">
    <property type="entry name" value="ATPase_V1-cplx_hsu"/>
</dbReference>
<sequence length="190" mass="21293">MCEDIVEEGILEAVQQLEFEKWRDAELYDDIKEMAIQIGLEVNEMSNYERYERELQTGKLQWGFIHSSKFWAENVTKFESNDFRALKLLASLLQSPSTDATTLAVACLPLRCLRFLQMHTNPYRTIHILCNVVHVNWLGPDGRERVCCFACCLACGFACGCASGWPAGGLQSSQSGREFKSGNGAEAVGL</sequence>
<dbReference type="EMBL" id="CAJNDS010000241">
    <property type="protein sequence ID" value="CAE7032851.1"/>
    <property type="molecule type" value="Genomic_DNA"/>
</dbReference>
<dbReference type="AlphaFoldDB" id="A0A812IEQ1"/>
<dbReference type="GO" id="GO:0046961">
    <property type="term" value="F:proton-transporting ATPase activity, rotational mechanism"/>
    <property type="evidence" value="ECO:0007669"/>
    <property type="project" value="InterPro"/>
</dbReference>
<dbReference type="InterPro" id="IPR016024">
    <property type="entry name" value="ARM-type_fold"/>
</dbReference>
<comment type="caution">
    <text evidence="4">The sequence shown here is derived from an EMBL/GenBank/DDBJ whole genome shotgun (WGS) entry which is preliminary data.</text>
</comment>
<evidence type="ECO:0000259" key="3">
    <source>
        <dbReference type="Pfam" id="PF11698"/>
    </source>
</evidence>
<dbReference type="PANTHER" id="PTHR10698">
    <property type="entry name" value="V-TYPE PROTON ATPASE SUBUNIT H"/>
    <property type="match status" value="1"/>
</dbReference>
<protein>
    <recommendedName>
        <fullName evidence="3">ATPase V1 complex subunit H C-terminal domain-containing protein</fullName>
    </recommendedName>
</protein>
<dbReference type="OrthoDB" id="10263554at2759"/>
<dbReference type="InterPro" id="IPR038497">
    <property type="entry name" value="ATPase_V1-cplx_hsu_C_sf"/>
</dbReference>
<feature type="domain" description="ATPase V1 complex subunit H C-terminal" evidence="3">
    <location>
        <begin position="44"/>
        <end position="111"/>
    </location>
</feature>
<dbReference type="InterPro" id="IPR011987">
    <property type="entry name" value="ATPase_V1-cplx_hsu_C"/>
</dbReference>
<dbReference type="SUPFAM" id="SSF48371">
    <property type="entry name" value="ARM repeat"/>
    <property type="match status" value="1"/>
</dbReference>
<dbReference type="Pfam" id="PF11698">
    <property type="entry name" value="V-ATPase_H_C"/>
    <property type="match status" value="1"/>
</dbReference>
<name>A0A812IEQ1_9DINO</name>
<dbReference type="GO" id="GO:0000221">
    <property type="term" value="C:vacuolar proton-transporting V-type ATPase, V1 domain"/>
    <property type="evidence" value="ECO:0007669"/>
    <property type="project" value="InterPro"/>
</dbReference>
<evidence type="ECO:0000256" key="2">
    <source>
        <dbReference type="SAM" id="MobiDB-lite"/>
    </source>
</evidence>
<keyword evidence="5" id="KW-1185">Reference proteome</keyword>
<dbReference type="Gene3D" id="1.25.40.150">
    <property type="entry name" value="V-type ATPase, subunit H, C-terminal domain"/>
    <property type="match status" value="1"/>
</dbReference>
<reference evidence="4" key="1">
    <citation type="submission" date="2021-02" db="EMBL/GenBank/DDBJ databases">
        <authorList>
            <person name="Dougan E. K."/>
            <person name="Rhodes N."/>
            <person name="Thang M."/>
            <person name="Chan C."/>
        </authorList>
    </citation>
    <scope>NUCLEOTIDE SEQUENCE</scope>
</reference>
<proteinExistence type="predicted"/>
<gene>
    <name evidence="4" type="ORF">SNAT2548_LOCUS3944</name>
</gene>